<organism evidence="2 3">
    <name type="scientific">Collybia nuda</name>
    <dbReference type="NCBI Taxonomy" id="64659"/>
    <lineage>
        <taxon>Eukaryota</taxon>
        <taxon>Fungi</taxon>
        <taxon>Dikarya</taxon>
        <taxon>Basidiomycota</taxon>
        <taxon>Agaricomycotina</taxon>
        <taxon>Agaricomycetes</taxon>
        <taxon>Agaricomycetidae</taxon>
        <taxon>Agaricales</taxon>
        <taxon>Tricholomatineae</taxon>
        <taxon>Clitocybaceae</taxon>
        <taxon>Collybia</taxon>
    </lineage>
</organism>
<feature type="region of interest" description="Disordered" evidence="1">
    <location>
        <begin position="94"/>
        <end position="115"/>
    </location>
</feature>
<dbReference type="OrthoDB" id="3053328at2759"/>
<gene>
    <name evidence="2" type="ORF">BDZ94DRAFT_1310616</name>
</gene>
<dbReference type="Proteomes" id="UP000807353">
    <property type="component" value="Unassembled WGS sequence"/>
</dbReference>
<comment type="caution">
    <text evidence="2">The sequence shown here is derived from an EMBL/GenBank/DDBJ whole genome shotgun (WGS) entry which is preliminary data.</text>
</comment>
<protein>
    <submittedName>
        <fullName evidence="2">Uncharacterized protein</fullName>
    </submittedName>
</protein>
<dbReference type="AlphaFoldDB" id="A0A9P5Y134"/>
<dbReference type="EMBL" id="MU150285">
    <property type="protein sequence ID" value="KAF9461343.1"/>
    <property type="molecule type" value="Genomic_DNA"/>
</dbReference>
<name>A0A9P5Y134_9AGAR</name>
<feature type="compositionally biased region" description="Polar residues" evidence="1">
    <location>
        <begin position="106"/>
        <end position="115"/>
    </location>
</feature>
<evidence type="ECO:0000313" key="2">
    <source>
        <dbReference type="EMBL" id="KAF9461343.1"/>
    </source>
</evidence>
<evidence type="ECO:0000313" key="3">
    <source>
        <dbReference type="Proteomes" id="UP000807353"/>
    </source>
</evidence>
<reference evidence="2" key="1">
    <citation type="submission" date="2020-11" db="EMBL/GenBank/DDBJ databases">
        <authorList>
            <consortium name="DOE Joint Genome Institute"/>
            <person name="Ahrendt S."/>
            <person name="Riley R."/>
            <person name="Andreopoulos W."/>
            <person name="Labutti K."/>
            <person name="Pangilinan J."/>
            <person name="Ruiz-Duenas F.J."/>
            <person name="Barrasa J.M."/>
            <person name="Sanchez-Garcia M."/>
            <person name="Camarero S."/>
            <person name="Miyauchi S."/>
            <person name="Serrano A."/>
            <person name="Linde D."/>
            <person name="Babiker R."/>
            <person name="Drula E."/>
            <person name="Ayuso-Fernandez I."/>
            <person name="Pacheco R."/>
            <person name="Padilla G."/>
            <person name="Ferreira P."/>
            <person name="Barriuso J."/>
            <person name="Kellner H."/>
            <person name="Castanera R."/>
            <person name="Alfaro M."/>
            <person name="Ramirez L."/>
            <person name="Pisabarro A.G."/>
            <person name="Kuo A."/>
            <person name="Tritt A."/>
            <person name="Lipzen A."/>
            <person name="He G."/>
            <person name="Yan M."/>
            <person name="Ng V."/>
            <person name="Cullen D."/>
            <person name="Martin F."/>
            <person name="Rosso M.-N."/>
            <person name="Henrissat B."/>
            <person name="Hibbett D."/>
            <person name="Martinez A.T."/>
            <person name="Grigoriev I.V."/>
        </authorList>
    </citation>
    <scope>NUCLEOTIDE SEQUENCE</scope>
    <source>
        <strain evidence="2">CBS 247.69</strain>
    </source>
</reference>
<evidence type="ECO:0000256" key="1">
    <source>
        <dbReference type="SAM" id="MobiDB-lite"/>
    </source>
</evidence>
<keyword evidence="3" id="KW-1185">Reference proteome</keyword>
<accession>A0A9P5Y134</accession>
<sequence>MGRPAKCFTNEERLAAARLKQKERRQTPHGKALIRAQWQTLYCKVHGRQGSTTRPISQCLPRNLLAAATAPLPKTSHLFHQALRSMQLLDETGLDLWDTGPPYPTGTPSDTPHEL</sequence>
<proteinExistence type="predicted"/>